<name>A0A7W6CLK7_9SPHN</name>
<dbReference type="AlphaFoldDB" id="A0A7W6CLK7"/>
<reference evidence="3 4" key="1">
    <citation type="submission" date="2020-08" db="EMBL/GenBank/DDBJ databases">
        <title>Genomic Encyclopedia of Type Strains, Phase IV (KMG-IV): sequencing the most valuable type-strain genomes for metagenomic binning, comparative biology and taxonomic classification.</title>
        <authorList>
            <person name="Goeker M."/>
        </authorList>
    </citation>
    <scope>NUCLEOTIDE SEQUENCE [LARGE SCALE GENOMIC DNA]</scope>
    <source>
        <strain evidence="3 4">DSM 27057</strain>
    </source>
</reference>
<evidence type="ECO:0000313" key="3">
    <source>
        <dbReference type="EMBL" id="MBB3956884.1"/>
    </source>
</evidence>
<proteinExistence type="predicted"/>
<feature type="region of interest" description="Disordered" evidence="1">
    <location>
        <begin position="48"/>
        <end position="69"/>
    </location>
</feature>
<dbReference type="EMBL" id="JACIDX010000017">
    <property type="protein sequence ID" value="MBB3956884.1"/>
    <property type="molecule type" value="Genomic_DNA"/>
</dbReference>
<dbReference type="PROSITE" id="PS52015">
    <property type="entry name" value="TONB_CTD"/>
    <property type="match status" value="1"/>
</dbReference>
<feature type="region of interest" description="Disordered" evidence="1">
    <location>
        <begin position="13"/>
        <end position="34"/>
    </location>
</feature>
<comment type="caution">
    <text evidence="3">The sequence shown here is derived from an EMBL/GenBank/DDBJ whole genome shotgun (WGS) entry which is preliminary data.</text>
</comment>
<sequence>MLFAVVLAAQAANGSAPAPQDASTDLSRPPILKPAHFVRGYPSRAFRENREGSASYQATIDPKGKPRPV</sequence>
<evidence type="ECO:0000259" key="2">
    <source>
        <dbReference type="PROSITE" id="PS52015"/>
    </source>
</evidence>
<dbReference type="InterPro" id="IPR037682">
    <property type="entry name" value="TonB_C"/>
</dbReference>
<feature type="domain" description="TonB C-terminal" evidence="2">
    <location>
        <begin position="26"/>
        <end position="69"/>
    </location>
</feature>
<evidence type="ECO:0000256" key="1">
    <source>
        <dbReference type="SAM" id="MobiDB-lite"/>
    </source>
</evidence>
<evidence type="ECO:0000313" key="4">
    <source>
        <dbReference type="Proteomes" id="UP000548867"/>
    </source>
</evidence>
<keyword evidence="4" id="KW-1185">Reference proteome</keyword>
<dbReference type="RefSeq" id="WP_221227160.1">
    <property type="nucleotide sequence ID" value="NZ_JACIDX010000017.1"/>
</dbReference>
<dbReference type="GO" id="GO:0055085">
    <property type="term" value="P:transmembrane transport"/>
    <property type="evidence" value="ECO:0007669"/>
    <property type="project" value="InterPro"/>
</dbReference>
<accession>A0A7W6CLK7</accession>
<organism evidence="3 4">
    <name type="scientific">Novosphingobium sediminicola</name>
    <dbReference type="NCBI Taxonomy" id="563162"/>
    <lineage>
        <taxon>Bacteria</taxon>
        <taxon>Pseudomonadati</taxon>
        <taxon>Pseudomonadota</taxon>
        <taxon>Alphaproteobacteria</taxon>
        <taxon>Sphingomonadales</taxon>
        <taxon>Sphingomonadaceae</taxon>
        <taxon>Novosphingobium</taxon>
    </lineage>
</organism>
<dbReference type="Proteomes" id="UP000548867">
    <property type="component" value="Unassembled WGS sequence"/>
</dbReference>
<gene>
    <name evidence="3" type="ORF">GGR38_003851</name>
</gene>
<protein>
    <recommendedName>
        <fullName evidence="2">TonB C-terminal domain-containing protein</fullName>
    </recommendedName>
</protein>